<evidence type="ECO:0000313" key="2">
    <source>
        <dbReference type="EMBL" id="GAA4287861.1"/>
    </source>
</evidence>
<proteinExistence type="predicted"/>
<evidence type="ECO:0000313" key="3">
    <source>
        <dbReference type="Proteomes" id="UP001499841"/>
    </source>
</evidence>
<sequence>MRLRLTKHDGSSFGPALWNCHSYEHVQVFYLSDTCNTRHRGLDGGRQRYLNRHSATAASGRKRLGPTSTGSFSYASATRLARCSPWVGVPAEDAREVAARPLPQLPAGI</sequence>
<organism evidence="2 3">
    <name type="scientific">Georgenia daeguensis</name>
    <dbReference type="NCBI Taxonomy" id="908355"/>
    <lineage>
        <taxon>Bacteria</taxon>
        <taxon>Bacillati</taxon>
        <taxon>Actinomycetota</taxon>
        <taxon>Actinomycetes</taxon>
        <taxon>Micrococcales</taxon>
        <taxon>Bogoriellaceae</taxon>
        <taxon>Georgenia</taxon>
    </lineage>
</organism>
<keyword evidence="3" id="KW-1185">Reference proteome</keyword>
<feature type="region of interest" description="Disordered" evidence="1">
    <location>
        <begin position="42"/>
        <end position="69"/>
    </location>
</feature>
<dbReference type="Proteomes" id="UP001499841">
    <property type="component" value="Unassembled WGS sequence"/>
</dbReference>
<gene>
    <name evidence="2" type="ORF">GCM10022262_22210</name>
</gene>
<protein>
    <submittedName>
        <fullName evidence="2">Uncharacterized protein</fullName>
    </submittedName>
</protein>
<name>A0ABP8EV55_9MICO</name>
<comment type="caution">
    <text evidence="2">The sequence shown here is derived from an EMBL/GenBank/DDBJ whole genome shotgun (WGS) entry which is preliminary data.</text>
</comment>
<accession>A0ABP8EV55</accession>
<evidence type="ECO:0000256" key="1">
    <source>
        <dbReference type="SAM" id="MobiDB-lite"/>
    </source>
</evidence>
<reference evidence="3" key="1">
    <citation type="journal article" date="2019" name="Int. J. Syst. Evol. Microbiol.">
        <title>The Global Catalogue of Microorganisms (GCM) 10K type strain sequencing project: providing services to taxonomists for standard genome sequencing and annotation.</title>
        <authorList>
            <consortium name="The Broad Institute Genomics Platform"/>
            <consortium name="The Broad Institute Genome Sequencing Center for Infectious Disease"/>
            <person name="Wu L."/>
            <person name="Ma J."/>
        </authorList>
    </citation>
    <scope>NUCLEOTIDE SEQUENCE [LARGE SCALE GENOMIC DNA]</scope>
    <source>
        <strain evidence="3">JCM 17459</strain>
    </source>
</reference>
<dbReference type="EMBL" id="BAABBA010000010">
    <property type="protein sequence ID" value="GAA4287861.1"/>
    <property type="molecule type" value="Genomic_DNA"/>
</dbReference>